<dbReference type="InterPro" id="IPR001100">
    <property type="entry name" value="Pyr_nuc-diS_OxRdtase"/>
</dbReference>
<feature type="domain" description="Pyridine nucleotide-disulphide oxidoreductase dimerisation" evidence="15">
    <location>
        <begin position="346"/>
        <end position="454"/>
    </location>
</feature>
<dbReference type="PRINTS" id="PR00368">
    <property type="entry name" value="FADPNR"/>
</dbReference>
<feature type="binding site" evidence="12">
    <location>
        <begin position="180"/>
        <end position="187"/>
    </location>
    <ligand>
        <name>NAD(+)</name>
        <dbReference type="ChEBI" id="CHEBI:57540"/>
    </ligand>
</feature>
<keyword evidence="9 14" id="KW-0676">Redox-active center</keyword>
<evidence type="ECO:0000259" key="16">
    <source>
        <dbReference type="Pfam" id="PF07992"/>
    </source>
</evidence>
<evidence type="ECO:0000256" key="9">
    <source>
        <dbReference type="ARBA" id="ARBA00023284"/>
    </source>
</evidence>
<feature type="disulfide bond" description="Redox-active" evidence="13">
    <location>
        <begin position="44"/>
        <end position="49"/>
    </location>
</feature>
<protein>
    <recommendedName>
        <fullName evidence="3 14">Dihydrolipoyl dehydrogenase</fullName>
        <ecNumber evidence="2 14">1.8.1.4</ecNumber>
    </recommendedName>
</protein>
<keyword evidence="6 14" id="KW-0560">Oxidoreductase</keyword>
<dbReference type="GO" id="GO:0006103">
    <property type="term" value="P:2-oxoglutarate metabolic process"/>
    <property type="evidence" value="ECO:0007669"/>
    <property type="project" value="TreeGrafter"/>
</dbReference>
<evidence type="ECO:0000256" key="13">
    <source>
        <dbReference type="PIRSR" id="PIRSR000350-4"/>
    </source>
</evidence>
<evidence type="ECO:0000256" key="12">
    <source>
        <dbReference type="PIRSR" id="PIRSR000350-3"/>
    </source>
</evidence>
<evidence type="ECO:0000256" key="8">
    <source>
        <dbReference type="ARBA" id="ARBA00023157"/>
    </source>
</evidence>
<dbReference type="PANTHER" id="PTHR22912:SF160">
    <property type="entry name" value="DIHYDROLIPOYL DEHYDROGENASE"/>
    <property type="match status" value="1"/>
</dbReference>
<accession>A0A0W0VRT7</accession>
<evidence type="ECO:0000313" key="17">
    <source>
        <dbReference type="EMBL" id="KTD22818.1"/>
    </source>
</evidence>
<dbReference type="PRINTS" id="PR00411">
    <property type="entry name" value="PNDRDTASEI"/>
</dbReference>
<dbReference type="Pfam" id="PF02852">
    <property type="entry name" value="Pyr_redox_dim"/>
    <property type="match status" value="1"/>
</dbReference>
<comment type="similarity">
    <text evidence="1 14">Belongs to the class-I pyridine nucleotide-disulfide oxidoreductase family.</text>
</comment>
<comment type="cofactor">
    <cofactor evidence="12 14">
        <name>FAD</name>
        <dbReference type="ChEBI" id="CHEBI:57692"/>
    </cofactor>
    <text evidence="12 14">Binds 1 FAD per subunit.</text>
</comment>
<feature type="binding site" evidence="12">
    <location>
        <position position="271"/>
    </location>
    <ligand>
        <name>NAD(+)</name>
        <dbReference type="ChEBI" id="CHEBI:57540"/>
    </ligand>
</feature>
<dbReference type="InterPro" id="IPR050151">
    <property type="entry name" value="Class-I_Pyr_Nuc-Dis_Oxidored"/>
</dbReference>
<dbReference type="STRING" id="45067.Llan_1059"/>
<evidence type="ECO:0000313" key="18">
    <source>
        <dbReference type="Proteomes" id="UP000054869"/>
    </source>
</evidence>
<dbReference type="eggNOG" id="COG1249">
    <property type="taxonomic scope" value="Bacteria"/>
</dbReference>
<dbReference type="Proteomes" id="UP000054869">
    <property type="component" value="Unassembled WGS sequence"/>
</dbReference>
<sequence>MAGIKTEVIVLGSGPGGYTAAFRAADLGKKVVLVERFDSLGGVCLNVGCIPSKALLHIAKVIDEAHEMAEQGVTFGKPKLDNKKLVAWKNSVVGKLTGGLKVLTKQRKVEVVTGIAKFSGAHQVIVEGKDGKTTVDFENAIIAVGSESIKLPFIPEDPRIFSSTGALELADIKGNLLVIGGGIIGLEMATVYSAMGVDVTVVEFMDQLMPGADADLVNVLQKRMTKKGTKILLKTKVTSVEAKKDGIYVSMEGQHATDKPLCFQQVLVSVGRKPNGGTIDAHKAGVNVDERGFIKVDNQLRTNVTHIFAIGDVIGQPMLAHKAIPEGRVAAEVIAGMKHYFDPKCIANVAYTDPEVAWTGLTEKEAKEKGIAYEKGTVPWVASGRALSMGREEGMTKLLFCPETNRILGAGVVGINAGDLIAETSLAIEMGCDVEDIALTIHPHPTLSESIALAAEVFEGTITDLYLPKKKKE</sequence>
<evidence type="ECO:0000256" key="10">
    <source>
        <dbReference type="ARBA" id="ARBA00049187"/>
    </source>
</evidence>
<evidence type="ECO:0000256" key="3">
    <source>
        <dbReference type="ARBA" id="ARBA00016961"/>
    </source>
</evidence>
<dbReference type="InterPro" id="IPR016156">
    <property type="entry name" value="FAD/NAD-linked_Rdtase_dimer_sf"/>
</dbReference>
<dbReference type="SUPFAM" id="SSF55424">
    <property type="entry name" value="FAD/NAD-linked reductases, dimerisation (C-terminal) domain"/>
    <property type="match status" value="1"/>
</dbReference>
<feature type="binding site" evidence="12">
    <location>
        <begin position="318"/>
        <end position="321"/>
    </location>
    <ligand>
        <name>FAD</name>
        <dbReference type="ChEBI" id="CHEBI:57692"/>
    </ligand>
</feature>
<evidence type="ECO:0000256" key="1">
    <source>
        <dbReference type="ARBA" id="ARBA00007532"/>
    </source>
</evidence>
<proteinExistence type="inferred from homology"/>
<feature type="active site" description="Proton acceptor" evidence="11">
    <location>
        <position position="444"/>
    </location>
</feature>
<dbReference type="AlphaFoldDB" id="A0A0W0VRT7"/>
<dbReference type="SUPFAM" id="SSF51905">
    <property type="entry name" value="FAD/NAD(P)-binding domain"/>
    <property type="match status" value="1"/>
</dbReference>
<evidence type="ECO:0000256" key="14">
    <source>
        <dbReference type="RuleBase" id="RU003692"/>
    </source>
</evidence>
<dbReference type="InterPro" id="IPR004099">
    <property type="entry name" value="Pyr_nucl-diS_OxRdtase_dimer"/>
</dbReference>
<evidence type="ECO:0000256" key="4">
    <source>
        <dbReference type="ARBA" id="ARBA00022630"/>
    </source>
</evidence>
<evidence type="ECO:0000256" key="6">
    <source>
        <dbReference type="ARBA" id="ARBA00023002"/>
    </source>
</evidence>
<dbReference type="Gene3D" id="3.30.390.30">
    <property type="match status" value="1"/>
</dbReference>
<comment type="catalytic activity">
    <reaction evidence="10 14">
        <text>N(6)-[(R)-dihydrolipoyl]-L-lysyl-[protein] + NAD(+) = N(6)-[(R)-lipoyl]-L-lysyl-[protein] + NADH + H(+)</text>
        <dbReference type="Rhea" id="RHEA:15045"/>
        <dbReference type="Rhea" id="RHEA-COMP:10474"/>
        <dbReference type="Rhea" id="RHEA-COMP:10475"/>
        <dbReference type="ChEBI" id="CHEBI:15378"/>
        <dbReference type="ChEBI" id="CHEBI:57540"/>
        <dbReference type="ChEBI" id="CHEBI:57945"/>
        <dbReference type="ChEBI" id="CHEBI:83099"/>
        <dbReference type="ChEBI" id="CHEBI:83100"/>
        <dbReference type="EC" id="1.8.1.4"/>
    </reaction>
</comment>
<comment type="miscellaneous">
    <text evidence="14">The active site is a redox-active disulfide bond.</text>
</comment>
<keyword evidence="12" id="KW-0547">Nucleotide-binding</keyword>
<dbReference type="GO" id="GO:0004148">
    <property type="term" value="F:dihydrolipoyl dehydrogenase (NADH) activity"/>
    <property type="evidence" value="ECO:0007669"/>
    <property type="project" value="UniProtKB-EC"/>
</dbReference>
<keyword evidence="5 12" id="KW-0274">FAD</keyword>
<dbReference type="PATRIC" id="fig|45067.4.peg.1107"/>
<dbReference type="OrthoDB" id="9800167at2"/>
<dbReference type="InterPro" id="IPR006258">
    <property type="entry name" value="Lipoamide_DH"/>
</dbReference>
<keyword evidence="18" id="KW-1185">Reference proteome</keyword>
<keyword evidence="4 14" id="KW-0285">Flavoprotein</keyword>
<evidence type="ECO:0000256" key="7">
    <source>
        <dbReference type="ARBA" id="ARBA00023027"/>
    </source>
</evidence>
<dbReference type="EMBL" id="LNYI01000021">
    <property type="protein sequence ID" value="KTD22818.1"/>
    <property type="molecule type" value="Genomic_DNA"/>
</dbReference>
<comment type="caution">
    <text evidence="17">The sequence shown here is derived from an EMBL/GenBank/DDBJ whole genome shotgun (WGS) entry which is preliminary data.</text>
</comment>
<organism evidence="17 18">
    <name type="scientific">Legionella lansingensis</name>
    <dbReference type="NCBI Taxonomy" id="45067"/>
    <lineage>
        <taxon>Bacteria</taxon>
        <taxon>Pseudomonadati</taxon>
        <taxon>Pseudomonadota</taxon>
        <taxon>Gammaproteobacteria</taxon>
        <taxon>Legionellales</taxon>
        <taxon>Legionellaceae</taxon>
        <taxon>Legionella</taxon>
    </lineage>
</organism>
<dbReference type="GO" id="GO:0050660">
    <property type="term" value="F:flavin adenine dinucleotide binding"/>
    <property type="evidence" value="ECO:0007669"/>
    <property type="project" value="InterPro"/>
</dbReference>
<name>A0A0W0VRT7_9GAMM</name>
<dbReference type="FunFam" id="3.30.390.30:FF:000001">
    <property type="entry name" value="Dihydrolipoyl dehydrogenase"/>
    <property type="match status" value="1"/>
</dbReference>
<feature type="domain" description="FAD/NAD(P)-binding" evidence="16">
    <location>
        <begin position="7"/>
        <end position="327"/>
    </location>
</feature>
<dbReference type="PROSITE" id="PS00076">
    <property type="entry name" value="PYRIDINE_REDOX_1"/>
    <property type="match status" value="1"/>
</dbReference>
<dbReference type="InterPro" id="IPR012999">
    <property type="entry name" value="Pyr_OxRdtase_I_AS"/>
</dbReference>
<dbReference type="Pfam" id="PF07992">
    <property type="entry name" value="Pyr_redox_2"/>
    <property type="match status" value="1"/>
</dbReference>
<evidence type="ECO:0000256" key="11">
    <source>
        <dbReference type="PIRSR" id="PIRSR000350-2"/>
    </source>
</evidence>
<keyword evidence="7 12" id="KW-0520">NAD</keyword>
<feature type="binding site" evidence="12">
    <location>
        <position position="312"/>
    </location>
    <ligand>
        <name>FAD</name>
        <dbReference type="ChEBI" id="CHEBI:57692"/>
    </ligand>
</feature>
<dbReference type="InterPro" id="IPR036188">
    <property type="entry name" value="FAD/NAD-bd_sf"/>
</dbReference>
<feature type="binding site" evidence="12">
    <location>
        <position position="53"/>
    </location>
    <ligand>
        <name>FAD</name>
        <dbReference type="ChEBI" id="CHEBI:57692"/>
    </ligand>
</feature>
<dbReference type="PANTHER" id="PTHR22912">
    <property type="entry name" value="DISULFIDE OXIDOREDUCTASE"/>
    <property type="match status" value="1"/>
</dbReference>
<dbReference type="EC" id="1.8.1.4" evidence="2 14"/>
<evidence type="ECO:0000259" key="15">
    <source>
        <dbReference type="Pfam" id="PF02852"/>
    </source>
</evidence>
<reference evidence="17 18" key="1">
    <citation type="submission" date="2015-11" db="EMBL/GenBank/DDBJ databases">
        <title>Genomic analysis of 38 Legionella species identifies large and diverse effector repertoires.</title>
        <authorList>
            <person name="Burstein D."/>
            <person name="Amaro F."/>
            <person name="Zusman T."/>
            <person name="Lifshitz Z."/>
            <person name="Cohen O."/>
            <person name="Gilbert J.A."/>
            <person name="Pupko T."/>
            <person name="Shuman H.A."/>
            <person name="Segal G."/>
        </authorList>
    </citation>
    <scope>NUCLEOTIDE SEQUENCE [LARGE SCALE GENOMIC DNA]</scope>
    <source>
        <strain evidence="17 18">ATCC 49751</strain>
    </source>
</reference>
<keyword evidence="8" id="KW-1015">Disulfide bond</keyword>
<evidence type="ECO:0000256" key="5">
    <source>
        <dbReference type="ARBA" id="ARBA00022827"/>
    </source>
</evidence>
<dbReference type="NCBIfam" id="TIGR01350">
    <property type="entry name" value="lipoamide_DH"/>
    <property type="match status" value="1"/>
</dbReference>
<gene>
    <name evidence="17" type="primary">lpdA</name>
    <name evidence="17" type="ORF">Llan_1059</name>
</gene>
<dbReference type="InterPro" id="IPR023753">
    <property type="entry name" value="FAD/NAD-binding_dom"/>
</dbReference>
<evidence type="ECO:0000256" key="2">
    <source>
        <dbReference type="ARBA" id="ARBA00012608"/>
    </source>
</evidence>
<dbReference type="Gene3D" id="3.50.50.60">
    <property type="entry name" value="FAD/NAD(P)-binding domain"/>
    <property type="match status" value="2"/>
</dbReference>
<dbReference type="RefSeq" id="WP_028374040.1">
    <property type="nucleotide sequence ID" value="NZ_CAAAJD010000022.1"/>
</dbReference>
<dbReference type="PIRSF" id="PIRSF000350">
    <property type="entry name" value="Mercury_reductase_MerA"/>
    <property type="match status" value="1"/>
</dbReference>
<feature type="binding site" evidence="12">
    <location>
        <position position="203"/>
    </location>
    <ligand>
        <name>NAD(+)</name>
        <dbReference type="ChEBI" id="CHEBI:57540"/>
    </ligand>
</feature>